<dbReference type="Proteomes" id="UP000655225">
    <property type="component" value="Unassembled WGS sequence"/>
</dbReference>
<comment type="caution">
    <text evidence="1">The sequence shown here is derived from an EMBL/GenBank/DDBJ whole genome shotgun (WGS) entry which is preliminary data.</text>
</comment>
<name>A0A834ZGL2_TETSI</name>
<proteinExistence type="predicted"/>
<dbReference type="GO" id="GO:0046510">
    <property type="term" value="F:UDP-sulfoquinovose:DAG sulfoquinovosyltransferase activity"/>
    <property type="evidence" value="ECO:0007669"/>
    <property type="project" value="TreeGrafter"/>
</dbReference>
<dbReference type="PANTHER" id="PTHR45947">
    <property type="entry name" value="SULFOQUINOVOSYL TRANSFERASE SQD2"/>
    <property type="match status" value="1"/>
</dbReference>
<keyword evidence="2" id="KW-1185">Reference proteome</keyword>
<evidence type="ECO:0000313" key="2">
    <source>
        <dbReference type="Proteomes" id="UP000655225"/>
    </source>
</evidence>
<dbReference type="GO" id="GO:0009941">
    <property type="term" value="C:chloroplast envelope"/>
    <property type="evidence" value="ECO:0007669"/>
    <property type="project" value="TreeGrafter"/>
</dbReference>
<dbReference type="GO" id="GO:0046506">
    <property type="term" value="P:sulfolipid biosynthetic process"/>
    <property type="evidence" value="ECO:0007669"/>
    <property type="project" value="TreeGrafter"/>
</dbReference>
<dbReference type="AlphaFoldDB" id="A0A834ZGL2"/>
<dbReference type="EMBL" id="JABCRI010000008">
    <property type="protein sequence ID" value="KAF8402232.1"/>
    <property type="molecule type" value="Genomic_DNA"/>
</dbReference>
<dbReference type="PANTHER" id="PTHR45947:SF3">
    <property type="entry name" value="SULFOQUINOVOSYL TRANSFERASE SQD2"/>
    <property type="match status" value="1"/>
</dbReference>
<dbReference type="GO" id="GO:0016020">
    <property type="term" value="C:membrane"/>
    <property type="evidence" value="ECO:0007669"/>
    <property type="project" value="GOC"/>
</dbReference>
<accession>A0A834ZGL2</accession>
<protein>
    <submittedName>
        <fullName evidence="1">Uncharacterized protein</fullName>
    </submittedName>
</protein>
<evidence type="ECO:0000313" key="1">
    <source>
        <dbReference type="EMBL" id="KAF8402232.1"/>
    </source>
</evidence>
<sequence length="395" mass="45199">MPPFLQVLAVPATQVTEDYVQLGFLPRNMAKWVAPLCDISFFTFSGCVGPNEIVGIDKNEDSDTTSVLHEENVGQSSSQEMTGYIPRYTFSWLVEPMWLIISMAADLTLVRSAAISRDLQAAQVIAGVFKRRNVLCLHSCAVFWSRYCKKMEVGNWLGAWYMDVGYNSVEGMSLFDALFMRIGVNMQFMVLVFVELKKGCSFLLFEKKFRYDLMYIEISLYFCKICLMDLGTYIPRYTFSWLVEPMWLIISMAADLTLVRSAAISRDLQAAQVIAGVFKRRNVLCLHSCAVFWSRYCKKMEVGNWLGAWYMDVGYNSVEGMSLFDALFMRIGVNMQFMVLVFVELKKGCSFLLIEEVDWSDDLLGFQMVVIRLLSWGWTALDMSCFAFLESVIRS</sequence>
<dbReference type="GO" id="GO:0009247">
    <property type="term" value="P:glycolipid biosynthetic process"/>
    <property type="evidence" value="ECO:0007669"/>
    <property type="project" value="TreeGrafter"/>
</dbReference>
<gene>
    <name evidence="1" type="ORF">HHK36_013184</name>
</gene>
<organism evidence="1 2">
    <name type="scientific">Tetracentron sinense</name>
    <name type="common">Spur-leaf</name>
    <dbReference type="NCBI Taxonomy" id="13715"/>
    <lineage>
        <taxon>Eukaryota</taxon>
        <taxon>Viridiplantae</taxon>
        <taxon>Streptophyta</taxon>
        <taxon>Embryophyta</taxon>
        <taxon>Tracheophyta</taxon>
        <taxon>Spermatophyta</taxon>
        <taxon>Magnoliopsida</taxon>
        <taxon>Trochodendrales</taxon>
        <taxon>Trochodendraceae</taxon>
        <taxon>Tetracentron</taxon>
    </lineage>
</organism>
<reference evidence="1 2" key="1">
    <citation type="submission" date="2020-04" db="EMBL/GenBank/DDBJ databases">
        <title>Plant Genome Project.</title>
        <authorList>
            <person name="Zhang R.-G."/>
        </authorList>
    </citation>
    <scope>NUCLEOTIDE SEQUENCE [LARGE SCALE GENOMIC DNA]</scope>
    <source>
        <strain evidence="1">YNK0</strain>
        <tissue evidence="1">Leaf</tissue>
    </source>
</reference>
<dbReference type="InterPro" id="IPR050194">
    <property type="entry name" value="Glycosyltransferase_grp1"/>
</dbReference>